<dbReference type="SUPFAM" id="SSF46785">
    <property type="entry name" value="Winged helix' DNA-binding domain"/>
    <property type="match status" value="1"/>
</dbReference>
<evidence type="ECO:0000259" key="1">
    <source>
        <dbReference type="Pfam" id="PF03551"/>
    </source>
</evidence>
<reference evidence="2 3" key="1">
    <citation type="submission" date="2018-01" db="EMBL/GenBank/DDBJ databases">
        <title>Genomic Encyclopedia of Archaeal and Bacterial Type Strains, Phase II (KMG-II): from individual species to whole genera.</title>
        <authorList>
            <person name="Goeker M."/>
        </authorList>
    </citation>
    <scope>NUCLEOTIDE SEQUENCE [LARGE SCALE GENOMIC DNA]</scope>
    <source>
        <strain evidence="2 3">DSM 17023</strain>
    </source>
</reference>
<dbReference type="Proteomes" id="UP000236959">
    <property type="component" value="Unassembled WGS sequence"/>
</dbReference>
<name>A0A2S3UKG9_9HYPH</name>
<keyword evidence="3" id="KW-1185">Reference proteome</keyword>
<proteinExistence type="predicted"/>
<dbReference type="EMBL" id="PPCN01000016">
    <property type="protein sequence ID" value="POF28186.1"/>
    <property type="molecule type" value="Genomic_DNA"/>
</dbReference>
<dbReference type="InterPro" id="IPR036390">
    <property type="entry name" value="WH_DNA-bd_sf"/>
</dbReference>
<accession>A0A2S3UKG9</accession>
<dbReference type="Pfam" id="PF03551">
    <property type="entry name" value="PadR"/>
    <property type="match status" value="1"/>
</dbReference>
<evidence type="ECO:0000313" key="2">
    <source>
        <dbReference type="EMBL" id="POF28186.1"/>
    </source>
</evidence>
<evidence type="ECO:0000313" key="3">
    <source>
        <dbReference type="Proteomes" id="UP000236959"/>
    </source>
</evidence>
<dbReference type="Gene3D" id="1.10.10.10">
    <property type="entry name" value="Winged helix-like DNA-binding domain superfamily/Winged helix DNA-binding domain"/>
    <property type="match status" value="1"/>
</dbReference>
<dbReference type="AlphaFoldDB" id="A0A2S3UKG9"/>
<dbReference type="InterPro" id="IPR036388">
    <property type="entry name" value="WH-like_DNA-bd_sf"/>
</dbReference>
<dbReference type="PANTHER" id="PTHR33169">
    <property type="entry name" value="PADR-FAMILY TRANSCRIPTIONAL REGULATOR"/>
    <property type="match status" value="1"/>
</dbReference>
<dbReference type="CDD" id="cd00090">
    <property type="entry name" value="HTH_ARSR"/>
    <property type="match status" value="1"/>
</dbReference>
<organism evidence="2 3">
    <name type="scientific">Roseibium marinum</name>
    <dbReference type="NCBI Taxonomy" id="281252"/>
    <lineage>
        <taxon>Bacteria</taxon>
        <taxon>Pseudomonadati</taxon>
        <taxon>Pseudomonadota</taxon>
        <taxon>Alphaproteobacteria</taxon>
        <taxon>Hyphomicrobiales</taxon>
        <taxon>Stappiaceae</taxon>
        <taxon>Roseibium</taxon>
    </lineage>
</organism>
<protein>
    <submittedName>
        <fullName evidence="2">PadR family transcriptional regulator PadR</fullName>
    </submittedName>
</protein>
<comment type="caution">
    <text evidence="2">The sequence shown here is derived from an EMBL/GenBank/DDBJ whole genome shotgun (WGS) entry which is preliminary data.</text>
</comment>
<feature type="domain" description="Transcription regulator PadR N-terminal" evidence="1">
    <location>
        <begin position="24"/>
        <end position="94"/>
    </location>
</feature>
<dbReference type="PANTHER" id="PTHR33169:SF24">
    <property type="entry name" value="TRANSCRIPTIONAL REGULATOR, PADR FAMILY"/>
    <property type="match status" value="1"/>
</dbReference>
<dbReference type="InterPro" id="IPR052509">
    <property type="entry name" value="Metal_resp_DNA-bind_regulator"/>
</dbReference>
<gene>
    <name evidence="2" type="ORF">CLV41_11637</name>
</gene>
<dbReference type="InterPro" id="IPR011991">
    <property type="entry name" value="ArsR-like_HTH"/>
</dbReference>
<dbReference type="InterPro" id="IPR005149">
    <property type="entry name" value="Tscrpt_reg_PadR_N"/>
</dbReference>
<dbReference type="GO" id="GO:0006355">
    <property type="term" value="P:regulation of DNA-templated transcription"/>
    <property type="evidence" value="ECO:0007669"/>
    <property type="project" value="UniProtKB-ARBA"/>
</dbReference>
<sequence length="114" mass="12808">MNNGVATSDSLQVQLKKGALELCVLAMLSRKESYAYEISSELAEAVGIGESTIYPLMRRMQKEGLVVSRLVESNSGPSRKYYMLTEAGRQRLEQQARDWRTFMTSVNRIVGDGR</sequence>